<evidence type="ECO:0000313" key="1">
    <source>
        <dbReference type="EMBL" id="GFF19909.1"/>
    </source>
</evidence>
<sequence>MGHKVSSVAGVRSDRYYEPGNAINEVWVGDVEVISRLPFGDSEMGQAAWPEGGWPKIPWRNFVIPMKRGIKFTDKPKKIQSEHWTMIGLIMGVHIVLLVFSAYLIRWRTARSYALRCSLQARDARYHKRARAIYIADLWMCLFVLALGLSAAIWGFVIWAQLNEALGAQAKLVALQILDAFLLGMAIFRAAQGFLSVWTDWRRAAVRGDEEVAVELGVLDRRDS</sequence>
<dbReference type="OrthoDB" id="4486746at2759"/>
<keyword evidence="2" id="KW-1185">Reference proteome</keyword>
<organism evidence="1 2">
    <name type="scientific">Aspergillus terreus</name>
    <dbReference type="NCBI Taxonomy" id="33178"/>
    <lineage>
        <taxon>Eukaryota</taxon>
        <taxon>Fungi</taxon>
        <taxon>Dikarya</taxon>
        <taxon>Ascomycota</taxon>
        <taxon>Pezizomycotina</taxon>
        <taxon>Eurotiomycetes</taxon>
        <taxon>Eurotiomycetidae</taxon>
        <taxon>Eurotiales</taxon>
        <taxon>Aspergillaceae</taxon>
        <taxon>Aspergillus</taxon>
        <taxon>Aspergillus subgen. Circumdati</taxon>
    </lineage>
</organism>
<evidence type="ECO:0000313" key="2">
    <source>
        <dbReference type="Proteomes" id="UP000452235"/>
    </source>
</evidence>
<name>A0A5M3YYE6_ASPTE</name>
<gene>
    <name evidence="1" type="ORF">ATEIFO6365_0011016800</name>
</gene>
<dbReference type="AlphaFoldDB" id="A0A5M3YYE6"/>
<comment type="caution">
    <text evidence="1">The sequence shown here is derived from an EMBL/GenBank/DDBJ whole genome shotgun (WGS) entry which is preliminary data.</text>
</comment>
<accession>A0A5M3YYE6</accession>
<protein>
    <submittedName>
        <fullName evidence="1">Uncharacterized protein</fullName>
    </submittedName>
</protein>
<dbReference type="EMBL" id="BLJY01000011">
    <property type="protein sequence ID" value="GFF19909.1"/>
    <property type="molecule type" value="Genomic_DNA"/>
</dbReference>
<proteinExistence type="predicted"/>
<reference evidence="1 2" key="1">
    <citation type="submission" date="2020-01" db="EMBL/GenBank/DDBJ databases">
        <title>Aspergillus terreus IFO 6365 whole genome shotgun sequence.</title>
        <authorList>
            <person name="Kanamasa S."/>
            <person name="Takahashi H."/>
        </authorList>
    </citation>
    <scope>NUCLEOTIDE SEQUENCE [LARGE SCALE GENOMIC DNA]</scope>
    <source>
        <strain evidence="1 2">IFO 6365</strain>
    </source>
</reference>
<dbReference type="Proteomes" id="UP000452235">
    <property type="component" value="Unassembled WGS sequence"/>
</dbReference>